<keyword evidence="12" id="KW-1185">Reference proteome</keyword>
<dbReference type="SUPFAM" id="SSF56112">
    <property type="entry name" value="Protein kinase-like (PK-like)"/>
    <property type="match status" value="2"/>
</dbReference>
<dbReference type="Proteomes" id="UP000593562">
    <property type="component" value="Unassembled WGS sequence"/>
</dbReference>
<dbReference type="GO" id="GO:0005524">
    <property type="term" value="F:ATP binding"/>
    <property type="evidence" value="ECO:0007669"/>
    <property type="project" value="UniProtKB-UniRule"/>
</dbReference>
<keyword evidence="4" id="KW-0808">Transferase</keyword>
<keyword evidence="5 8" id="KW-0547">Nucleotide-binding</keyword>
<dbReference type="InterPro" id="IPR011009">
    <property type="entry name" value="Kinase-like_dom_sf"/>
</dbReference>
<evidence type="ECO:0000256" key="6">
    <source>
        <dbReference type="ARBA" id="ARBA00022777"/>
    </source>
</evidence>
<evidence type="ECO:0000313" key="11">
    <source>
        <dbReference type="EMBL" id="KAF5750696.1"/>
    </source>
</evidence>
<dbReference type="GO" id="GO:0005886">
    <property type="term" value="C:plasma membrane"/>
    <property type="evidence" value="ECO:0007669"/>
    <property type="project" value="UniProtKB-SubCell"/>
</dbReference>
<keyword evidence="3" id="KW-1003">Cell membrane</keyword>
<sequence length="332" mass="36966">MGNCGTREESAVVSNAQVQQLNMLPSFPAKAGNPLSDKKHSRSVSDLSDPSTPRKFEDASKNALLYTHVIAFTLFELETITKSFRSDYILGEGGFGTVYKGYIDENVRVGLKSLPVAVKVLNKEGLQGHREWLTEVNFLGQLRHPNLVKLIGYCCEDDHRLLVYEFMFRGSLENHLFRKEKQSISEHPSHIMGRLETKPSKEQSLVDWARPKLNDKRKMLQIIDPRLENQYSVRAAQKACSLAYYCLSQNPKARPLMSDVVETLEPLQCSNGEISSSSMASTLTGGRGSYATGGMPNYRMHRRFPNNVGPVANCRSPGPNCSPGGPAACRVR</sequence>
<dbReference type="InterPro" id="IPR017441">
    <property type="entry name" value="Protein_kinase_ATP_BS"/>
</dbReference>
<accession>A0A7J7DX70</accession>
<dbReference type="AlphaFoldDB" id="A0A7J7DX70"/>
<keyword evidence="7 8" id="KW-0067">ATP-binding</keyword>
<evidence type="ECO:0000256" key="9">
    <source>
        <dbReference type="SAM" id="MobiDB-lite"/>
    </source>
</evidence>
<feature type="binding site" evidence="8">
    <location>
        <position position="119"/>
    </location>
    <ligand>
        <name>ATP</name>
        <dbReference type="ChEBI" id="CHEBI:30616"/>
    </ligand>
</feature>
<evidence type="ECO:0000256" key="4">
    <source>
        <dbReference type="ARBA" id="ARBA00022679"/>
    </source>
</evidence>
<organism evidence="11 12">
    <name type="scientific">Tripterygium wilfordii</name>
    <name type="common">Thunder God vine</name>
    <dbReference type="NCBI Taxonomy" id="458696"/>
    <lineage>
        <taxon>Eukaryota</taxon>
        <taxon>Viridiplantae</taxon>
        <taxon>Streptophyta</taxon>
        <taxon>Embryophyta</taxon>
        <taxon>Tracheophyta</taxon>
        <taxon>Spermatophyta</taxon>
        <taxon>Magnoliopsida</taxon>
        <taxon>eudicotyledons</taxon>
        <taxon>Gunneridae</taxon>
        <taxon>Pentapetalae</taxon>
        <taxon>rosids</taxon>
        <taxon>fabids</taxon>
        <taxon>Celastrales</taxon>
        <taxon>Celastraceae</taxon>
        <taxon>Tripterygium</taxon>
    </lineage>
</organism>
<dbReference type="InterPro" id="IPR000719">
    <property type="entry name" value="Prot_kinase_dom"/>
</dbReference>
<dbReference type="PROSITE" id="PS50011">
    <property type="entry name" value="PROTEIN_KINASE_DOM"/>
    <property type="match status" value="1"/>
</dbReference>
<dbReference type="PROSITE" id="PS00107">
    <property type="entry name" value="PROTEIN_KINASE_ATP"/>
    <property type="match status" value="1"/>
</dbReference>
<dbReference type="InParanoid" id="A0A7J7DX70"/>
<feature type="domain" description="Protein kinase" evidence="10">
    <location>
        <begin position="84"/>
        <end position="332"/>
    </location>
</feature>
<feature type="region of interest" description="Disordered" evidence="9">
    <location>
        <begin position="29"/>
        <end position="53"/>
    </location>
</feature>
<evidence type="ECO:0000256" key="1">
    <source>
        <dbReference type="ARBA" id="ARBA00004236"/>
    </source>
</evidence>
<name>A0A7J7DX70_TRIWF</name>
<dbReference type="Gene3D" id="1.10.510.10">
    <property type="entry name" value="Transferase(Phosphotransferase) domain 1"/>
    <property type="match status" value="1"/>
</dbReference>
<dbReference type="InterPro" id="IPR050823">
    <property type="entry name" value="Plant_Ser_Thr_Prot_Kinase"/>
</dbReference>
<reference evidence="11 12" key="1">
    <citation type="journal article" date="2020" name="Nat. Commun.">
        <title>Genome of Tripterygium wilfordii and identification of cytochrome P450 involved in triptolide biosynthesis.</title>
        <authorList>
            <person name="Tu L."/>
            <person name="Su P."/>
            <person name="Zhang Z."/>
            <person name="Gao L."/>
            <person name="Wang J."/>
            <person name="Hu T."/>
            <person name="Zhou J."/>
            <person name="Zhang Y."/>
            <person name="Zhao Y."/>
            <person name="Liu Y."/>
            <person name="Song Y."/>
            <person name="Tong Y."/>
            <person name="Lu Y."/>
            <person name="Yang J."/>
            <person name="Xu C."/>
            <person name="Jia M."/>
            <person name="Peters R.J."/>
            <person name="Huang L."/>
            <person name="Gao W."/>
        </authorList>
    </citation>
    <scope>NUCLEOTIDE SEQUENCE [LARGE SCALE GENOMIC DNA]</scope>
    <source>
        <strain evidence="12">cv. XIE 37</strain>
        <tissue evidence="11">Leaf</tissue>
    </source>
</reference>
<keyword evidence="6" id="KW-0418">Kinase</keyword>
<evidence type="ECO:0000256" key="3">
    <source>
        <dbReference type="ARBA" id="ARBA00022475"/>
    </source>
</evidence>
<protein>
    <recommendedName>
        <fullName evidence="2">non-specific serine/threonine protein kinase</fullName>
        <ecNumber evidence="2">2.7.11.1</ecNumber>
    </recommendedName>
</protein>
<dbReference type="GO" id="GO:0004674">
    <property type="term" value="F:protein serine/threonine kinase activity"/>
    <property type="evidence" value="ECO:0007669"/>
    <property type="project" value="UniProtKB-EC"/>
</dbReference>
<evidence type="ECO:0000256" key="8">
    <source>
        <dbReference type="PROSITE-ProRule" id="PRU10141"/>
    </source>
</evidence>
<dbReference type="FunFam" id="3.30.200.20:FF:000228">
    <property type="entry name" value="Serine/threonine-protein kinase BIK1"/>
    <property type="match status" value="1"/>
</dbReference>
<dbReference type="EC" id="2.7.11.1" evidence="2"/>
<comment type="caution">
    <text evidence="11">The sequence shown here is derived from an EMBL/GenBank/DDBJ whole genome shotgun (WGS) entry which is preliminary data.</text>
</comment>
<dbReference type="PANTHER" id="PTHR45621">
    <property type="entry name" value="OS01G0588500 PROTEIN-RELATED"/>
    <property type="match status" value="1"/>
</dbReference>
<dbReference type="InterPro" id="IPR001245">
    <property type="entry name" value="Ser-Thr/Tyr_kinase_cat_dom"/>
</dbReference>
<comment type="subcellular location">
    <subcellularLocation>
        <location evidence="1">Cell membrane</location>
    </subcellularLocation>
</comment>
<evidence type="ECO:0000256" key="5">
    <source>
        <dbReference type="ARBA" id="ARBA00022741"/>
    </source>
</evidence>
<dbReference type="EMBL" id="JAAARO010000003">
    <property type="protein sequence ID" value="KAF5750696.1"/>
    <property type="molecule type" value="Genomic_DNA"/>
</dbReference>
<evidence type="ECO:0000256" key="7">
    <source>
        <dbReference type="ARBA" id="ARBA00022840"/>
    </source>
</evidence>
<proteinExistence type="predicted"/>
<evidence type="ECO:0000259" key="10">
    <source>
        <dbReference type="PROSITE" id="PS50011"/>
    </source>
</evidence>
<dbReference type="Gene3D" id="3.30.200.20">
    <property type="entry name" value="Phosphorylase Kinase, domain 1"/>
    <property type="match status" value="1"/>
</dbReference>
<dbReference type="Pfam" id="PF07714">
    <property type="entry name" value="PK_Tyr_Ser-Thr"/>
    <property type="match status" value="1"/>
</dbReference>
<gene>
    <name evidence="11" type="ORF">HS088_TW03G01035</name>
</gene>
<evidence type="ECO:0000313" key="12">
    <source>
        <dbReference type="Proteomes" id="UP000593562"/>
    </source>
</evidence>
<evidence type="ECO:0000256" key="2">
    <source>
        <dbReference type="ARBA" id="ARBA00012513"/>
    </source>
</evidence>
<keyword evidence="3" id="KW-0472">Membrane</keyword>